<reference evidence="1" key="1">
    <citation type="journal article" date="2006" name="Nature">
        <title>Deciphering the evolution and metabolism of an anammox bacterium from a community genome.</title>
        <authorList>
            <person name="Strous M."/>
            <person name="Pelletier E."/>
            <person name="Mangenot S."/>
            <person name="Rattei T."/>
            <person name="Lehner A."/>
            <person name="Taylor M.W."/>
            <person name="Horn M."/>
            <person name="Daims H."/>
            <person name="Bartol-Mavel D."/>
            <person name="Wincker P."/>
            <person name="Barbe V."/>
            <person name="Fonknechten N."/>
            <person name="Vallenet D."/>
            <person name="Segurens B."/>
            <person name="Schenowitz-Truong C."/>
            <person name="Medigue C."/>
            <person name="Collingro A."/>
            <person name="Snel B."/>
            <person name="Dutilh B.E."/>
            <person name="OpDenCamp H.J.M."/>
            <person name="vanDerDrift C."/>
            <person name="Cirpus I."/>
            <person name="vanDePas-Schoonen K.T."/>
            <person name="Harhangi H.R."/>
            <person name="vanNiftrik L."/>
            <person name="Schmid M."/>
            <person name="Keltjens J."/>
            <person name="vanDeVossenberg J."/>
            <person name="Kartal B."/>
            <person name="Meier H."/>
            <person name="Frishman D."/>
            <person name="Huynen M.A."/>
            <person name="Mewes H."/>
            <person name="Weissenbach J."/>
            <person name="Jetten M.S.M."/>
            <person name="Wagner M."/>
            <person name="LePaslier D."/>
        </authorList>
    </citation>
    <scope>NUCLEOTIDE SEQUENCE</scope>
</reference>
<dbReference type="Pfam" id="PF04343">
    <property type="entry name" value="DUF488"/>
    <property type="match status" value="1"/>
</dbReference>
<dbReference type="InterPro" id="IPR014519">
    <property type="entry name" value="UCP024492"/>
</dbReference>
<evidence type="ECO:0000313" key="2">
    <source>
        <dbReference type="EMBL" id="QII09844.1"/>
    </source>
</evidence>
<proteinExistence type="predicted"/>
<evidence type="ECO:0008006" key="4">
    <source>
        <dbReference type="Google" id="ProtNLM"/>
    </source>
</evidence>
<accession>Q1Q0C2</accession>
<dbReference type="PANTHER" id="PTHR39337">
    <property type="entry name" value="BLR5642 PROTEIN"/>
    <property type="match status" value="1"/>
</dbReference>
<dbReference type="PIRSF" id="PIRSF024492">
    <property type="entry name" value="UCP024492"/>
    <property type="match status" value="1"/>
</dbReference>
<evidence type="ECO:0000313" key="1">
    <source>
        <dbReference type="EMBL" id="CAJ72777.1"/>
    </source>
</evidence>
<organism evidence="1">
    <name type="scientific">Kuenenia stuttgartiensis</name>
    <dbReference type="NCBI Taxonomy" id="174633"/>
    <lineage>
        <taxon>Bacteria</taxon>
        <taxon>Pseudomonadati</taxon>
        <taxon>Planctomycetota</taxon>
        <taxon>Candidatus Brocadiia</taxon>
        <taxon>Candidatus Brocadiales</taxon>
        <taxon>Candidatus Brocadiaceae</taxon>
        <taxon>Candidatus Kuenenia</taxon>
    </lineage>
</organism>
<dbReference type="RefSeq" id="WP_164994411.1">
    <property type="nucleotide sequence ID" value="NZ_CP049055.1"/>
</dbReference>
<protein>
    <recommendedName>
        <fullName evidence="4">DNA repair protein</fullName>
    </recommendedName>
</protein>
<dbReference type="InterPro" id="IPR007438">
    <property type="entry name" value="DUF488"/>
</dbReference>
<evidence type="ECO:0000313" key="3">
    <source>
        <dbReference type="Proteomes" id="UP000501926"/>
    </source>
</evidence>
<dbReference type="PANTHER" id="PTHR39337:SF1">
    <property type="entry name" value="BLR5642 PROTEIN"/>
    <property type="match status" value="1"/>
</dbReference>
<dbReference type="AlphaFoldDB" id="Q1Q0C2"/>
<dbReference type="Proteomes" id="UP000501926">
    <property type="component" value="Chromosome"/>
</dbReference>
<gene>
    <name evidence="2" type="ORF">KsCSTR_04650</name>
    <name evidence="1" type="ORF">kustd2032</name>
</gene>
<reference evidence="2 3" key="3">
    <citation type="submission" date="2020-02" db="EMBL/GenBank/DDBJ databases">
        <title>Newly sequenced genome of strain CSTR1 showed variability in Candidatus Kuenenia stuttgartiensis genomes.</title>
        <authorList>
            <person name="Ding C."/>
            <person name="Adrian L."/>
        </authorList>
    </citation>
    <scope>NUCLEOTIDE SEQUENCE [LARGE SCALE GENOMIC DNA]</scope>
    <source>
        <strain evidence="2 3">CSTR1</strain>
    </source>
</reference>
<dbReference type="EMBL" id="CT573072">
    <property type="protein sequence ID" value="CAJ72777.1"/>
    <property type="molecule type" value="Genomic_DNA"/>
</dbReference>
<dbReference type="EMBL" id="CP049055">
    <property type="protein sequence ID" value="QII09844.1"/>
    <property type="molecule type" value="Genomic_DNA"/>
</dbReference>
<reference evidence="1" key="2">
    <citation type="submission" date="2006-01" db="EMBL/GenBank/DDBJ databases">
        <authorList>
            <person name="Genoscope"/>
        </authorList>
    </citation>
    <scope>NUCLEOTIDE SEQUENCE</scope>
</reference>
<sequence>MKKPVIFTIGHSTHPIGEFVEMLQAHGIKEIVDVRSIPKSRHNPQFNSEALKESLQRAHIRYKHIQKLGGLRHTTKDSLNLGWRNASFRGFADYMATPEFSEGLESLIKIASLRETTIMCAEAVPWRCHRSLIADALTKRGWTVKDIMSRTSATKHRLTPFLKVKKGQLIYPEPKT</sequence>
<name>Q1Q0C2_KUEST</name>